<feature type="transmembrane region" description="Helical" evidence="1">
    <location>
        <begin position="31"/>
        <end position="50"/>
    </location>
</feature>
<organism evidence="2 3">
    <name type="scientific">Actinorhabdospora filicis</name>
    <dbReference type="NCBI Taxonomy" id="1785913"/>
    <lineage>
        <taxon>Bacteria</taxon>
        <taxon>Bacillati</taxon>
        <taxon>Actinomycetota</taxon>
        <taxon>Actinomycetes</taxon>
        <taxon>Micromonosporales</taxon>
        <taxon>Micromonosporaceae</taxon>
        <taxon>Actinorhabdospora</taxon>
    </lineage>
</organism>
<name>A0A9W6W5R6_9ACTN</name>
<dbReference type="AlphaFoldDB" id="A0A9W6W5R6"/>
<feature type="transmembrane region" description="Helical" evidence="1">
    <location>
        <begin position="6"/>
        <end position="24"/>
    </location>
</feature>
<feature type="transmembrane region" description="Helical" evidence="1">
    <location>
        <begin position="96"/>
        <end position="115"/>
    </location>
</feature>
<sequence length="238" mass="23983">MVSTDLAQLTVAALALAVAAVRFLRVRRDAAAGWLTTAIGLSGLALLLGWPPLMDAVAAGPGLVRLRLAQHAAAMATVAAMAVFTAHATGRGGTRVIAAWTAGLAVAFAVLTWSAERAIAVRPADVDPLLLLGPDHADVPGVTVYLAAYTGFLGLCLAYVGEGCLRHRRATTGAARLGLLLIAVGCGLGVAYSLHRIIDVTGPSIGGPGTAFALSIAGILAAVVGALLLAVGRRANSK</sequence>
<dbReference type="EMBL" id="BSTX01000004">
    <property type="protein sequence ID" value="GLZ80677.1"/>
    <property type="molecule type" value="Genomic_DNA"/>
</dbReference>
<dbReference type="Proteomes" id="UP001165079">
    <property type="component" value="Unassembled WGS sequence"/>
</dbReference>
<feature type="transmembrane region" description="Helical" evidence="1">
    <location>
        <begin position="70"/>
        <end position="89"/>
    </location>
</feature>
<evidence type="ECO:0000313" key="3">
    <source>
        <dbReference type="Proteomes" id="UP001165079"/>
    </source>
</evidence>
<proteinExistence type="predicted"/>
<protein>
    <submittedName>
        <fullName evidence="2">Uncharacterized protein</fullName>
    </submittedName>
</protein>
<evidence type="ECO:0000313" key="2">
    <source>
        <dbReference type="EMBL" id="GLZ80677.1"/>
    </source>
</evidence>
<keyword evidence="1" id="KW-0812">Transmembrane</keyword>
<feature type="transmembrane region" description="Helical" evidence="1">
    <location>
        <begin position="142"/>
        <end position="161"/>
    </location>
</feature>
<accession>A0A9W6W5R6</accession>
<reference evidence="2" key="1">
    <citation type="submission" date="2023-03" db="EMBL/GenBank/DDBJ databases">
        <title>Actinorhabdospora filicis NBRC 111898.</title>
        <authorList>
            <person name="Ichikawa N."/>
            <person name="Sato H."/>
            <person name="Tonouchi N."/>
        </authorList>
    </citation>
    <scope>NUCLEOTIDE SEQUENCE</scope>
    <source>
        <strain evidence="2">NBRC 111898</strain>
    </source>
</reference>
<feature type="transmembrane region" description="Helical" evidence="1">
    <location>
        <begin position="173"/>
        <end position="192"/>
    </location>
</feature>
<keyword evidence="1" id="KW-0472">Membrane</keyword>
<comment type="caution">
    <text evidence="2">The sequence shown here is derived from an EMBL/GenBank/DDBJ whole genome shotgun (WGS) entry which is preliminary data.</text>
</comment>
<evidence type="ECO:0000256" key="1">
    <source>
        <dbReference type="SAM" id="Phobius"/>
    </source>
</evidence>
<feature type="transmembrane region" description="Helical" evidence="1">
    <location>
        <begin position="212"/>
        <end position="232"/>
    </location>
</feature>
<gene>
    <name evidence="2" type="ORF">Afil01_54840</name>
</gene>
<keyword evidence="1" id="KW-1133">Transmembrane helix</keyword>
<keyword evidence="3" id="KW-1185">Reference proteome</keyword>
<dbReference type="RefSeq" id="WP_285665921.1">
    <property type="nucleotide sequence ID" value="NZ_BSTX01000004.1"/>
</dbReference>